<dbReference type="NCBIfam" id="TIGR01730">
    <property type="entry name" value="RND_mfp"/>
    <property type="match status" value="1"/>
</dbReference>
<dbReference type="Proteomes" id="UP000717835">
    <property type="component" value="Unassembled WGS sequence"/>
</dbReference>
<feature type="domain" description="Multidrug resistance protein MdtA-like barrel-sandwich hybrid" evidence="3">
    <location>
        <begin position="60"/>
        <end position="179"/>
    </location>
</feature>
<dbReference type="PANTHER" id="PTHR30469">
    <property type="entry name" value="MULTIDRUG RESISTANCE PROTEIN MDTA"/>
    <property type="match status" value="1"/>
</dbReference>
<dbReference type="Gene3D" id="1.10.287.470">
    <property type="entry name" value="Helix hairpin bin"/>
    <property type="match status" value="1"/>
</dbReference>
<evidence type="ECO:0000256" key="1">
    <source>
        <dbReference type="ARBA" id="ARBA00009477"/>
    </source>
</evidence>
<evidence type="ECO:0000313" key="4">
    <source>
        <dbReference type="EMBL" id="HJF91643.1"/>
    </source>
</evidence>
<evidence type="ECO:0000256" key="2">
    <source>
        <dbReference type="SAM" id="Coils"/>
    </source>
</evidence>
<evidence type="ECO:0000313" key="5">
    <source>
        <dbReference type="Proteomes" id="UP000717835"/>
    </source>
</evidence>
<comment type="caution">
    <text evidence="4">The sequence shown here is derived from an EMBL/GenBank/DDBJ whole genome shotgun (WGS) entry which is preliminary data.</text>
</comment>
<evidence type="ECO:0000259" key="3">
    <source>
        <dbReference type="Pfam" id="PF25917"/>
    </source>
</evidence>
<keyword evidence="2" id="KW-0175">Coiled coil</keyword>
<gene>
    <name evidence="4" type="ORF">K8W02_04565</name>
</gene>
<dbReference type="PANTHER" id="PTHR30469:SF15">
    <property type="entry name" value="HLYD FAMILY OF SECRETION PROTEINS"/>
    <property type="match status" value="1"/>
</dbReference>
<dbReference type="EMBL" id="DYVX01000036">
    <property type="protein sequence ID" value="HJF91643.1"/>
    <property type="molecule type" value="Genomic_DNA"/>
</dbReference>
<dbReference type="PROSITE" id="PS51257">
    <property type="entry name" value="PROKAR_LIPOPROTEIN"/>
    <property type="match status" value="1"/>
</dbReference>
<dbReference type="SUPFAM" id="SSF111369">
    <property type="entry name" value="HlyD-like secretion proteins"/>
    <property type="match status" value="1"/>
</dbReference>
<dbReference type="GO" id="GO:1990281">
    <property type="term" value="C:efflux pump complex"/>
    <property type="evidence" value="ECO:0007669"/>
    <property type="project" value="TreeGrafter"/>
</dbReference>
<dbReference type="RefSeq" id="WP_276826951.1">
    <property type="nucleotide sequence ID" value="NZ_DYVX01000036.1"/>
</dbReference>
<dbReference type="GO" id="GO:0015562">
    <property type="term" value="F:efflux transmembrane transporter activity"/>
    <property type="evidence" value="ECO:0007669"/>
    <property type="project" value="TreeGrafter"/>
</dbReference>
<name>A0A921LBX8_9BACT</name>
<sequence>MRRFLLLPALLCLAGGCADKPGATFTRSVVLTHPARIGTEEVKHFSGVVQENHNISLGFKTAGQLEEILVKEGDPVKRGQLIARLDDTDYRLAVEALEIQCRQLEDEVERTRVLYAAKSVSANDYEKAVAGLQQLKVQLQANRNKLAYTSLYAPTDGRVQSVNFAPAEMVDAGTPVINLLDVHRLEVEVELPAEVYLQRTRFHSISCRPPFGDTDSLPMQLASIAPKANGNQLYRVRLAFQHVPDARLSAGMNIGVTFRIAGSDTTSAAFALPLHSLVQHEGNTCVWVWQPDSTVSRRQVTCSGLNPSGDAVITSGLTGNEQVVKAGANALQEGEKVQVAEQESETNVGGLI</sequence>
<reference evidence="4" key="2">
    <citation type="submission" date="2021-09" db="EMBL/GenBank/DDBJ databases">
        <authorList>
            <person name="Gilroy R."/>
        </authorList>
    </citation>
    <scope>NUCLEOTIDE SEQUENCE</scope>
    <source>
        <strain evidence="4">CHK55-1828</strain>
    </source>
</reference>
<dbReference type="InterPro" id="IPR058625">
    <property type="entry name" value="MdtA-like_BSH"/>
</dbReference>
<dbReference type="Gene3D" id="2.40.420.20">
    <property type="match status" value="1"/>
</dbReference>
<dbReference type="Gene3D" id="2.40.30.170">
    <property type="match status" value="1"/>
</dbReference>
<dbReference type="Gene3D" id="2.40.50.100">
    <property type="match status" value="1"/>
</dbReference>
<protein>
    <submittedName>
        <fullName evidence="4">Efflux RND transporter periplasmic adaptor subunit</fullName>
    </submittedName>
</protein>
<proteinExistence type="inferred from homology"/>
<dbReference type="Pfam" id="PF25917">
    <property type="entry name" value="BSH_RND"/>
    <property type="match status" value="1"/>
</dbReference>
<reference evidence="4" key="1">
    <citation type="journal article" date="2021" name="PeerJ">
        <title>Extensive microbial diversity within the chicken gut microbiome revealed by metagenomics and culture.</title>
        <authorList>
            <person name="Gilroy R."/>
            <person name="Ravi A."/>
            <person name="Getino M."/>
            <person name="Pursley I."/>
            <person name="Horton D.L."/>
            <person name="Alikhan N.F."/>
            <person name="Baker D."/>
            <person name="Gharbi K."/>
            <person name="Hall N."/>
            <person name="Watson M."/>
            <person name="Adriaenssens E.M."/>
            <person name="Foster-Nyarko E."/>
            <person name="Jarju S."/>
            <person name="Secka A."/>
            <person name="Antonio M."/>
            <person name="Oren A."/>
            <person name="Chaudhuri R.R."/>
            <person name="La Ragione R."/>
            <person name="Hildebrand F."/>
            <person name="Pallen M.J."/>
        </authorList>
    </citation>
    <scope>NUCLEOTIDE SEQUENCE</scope>
    <source>
        <strain evidence="4">CHK55-1828</strain>
    </source>
</reference>
<feature type="coiled-coil region" evidence="2">
    <location>
        <begin position="87"/>
        <end position="142"/>
    </location>
</feature>
<accession>A0A921LBX8</accession>
<dbReference type="AlphaFoldDB" id="A0A921LBX8"/>
<dbReference type="InterPro" id="IPR006143">
    <property type="entry name" value="RND_pump_MFP"/>
</dbReference>
<comment type="similarity">
    <text evidence="1">Belongs to the membrane fusion protein (MFP) (TC 8.A.1) family.</text>
</comment>
<organism evidence="4 5">
    <name type="scientific">Mediterranea massiliensis</name>
    <dbReference type="NCBI Taxonomy" id="1841865"/>
    <lineage>
        <taxon>Bacteria</taxon>
        <taxon>Pseudomonadati</taxon>
        <taxon>Bacteroidota</taxon>
        <taxon>Bacteroidia</taxon>
        <taxon>Bacteroidales</taxon>
        <taxon>Bacteroidaceae</taxon>
        <taxon>Mediterranea</taxon>
    </lineage>
</organism>